<dbReference type="GO" id="GO:0001716">
    <property type="term" value="F:L-amino-acid oxidase activity"/>
    <property type="evidence" value="ECO:0007669"/>
    <property type="project" value="TreeGrafter"/>
</dbReference>
<reference evidence="3" key="2">
    <citation type="submission" date="2023-05" db="EMBL/GenBank/DDBJ databases">
        <authorList>
            <consortium name="Lawrence Berkeley National Laboratory"/>
            <person name="Steindorff A."/>
            <person name="Hensen N."/>
            <person name="Bonometti L."/>
            <person name="Westerberg I."/>
            <person name="Brannstrom I.O."/>
            <person name="Guillou S."/>
            <person name="Cros-Aarteil S."/>
            <person name="Calhoun S."/>
            <person name="Haridas S."/>
            <person name="Kuo A."/>
            <person name="Mondo S."/>
            <person name="Pangilinan J."/>
            <person name="Riley R."/>
            <person name="Labutti K."/>
            <person name="Andreopoulos B."/>
            <person name="Lipzen A."/>
            <person name="Chen C."/>
            <person name="Yanf M."/>
            <person name="Daum C."/>
            <person name="Ng V."/>
            <person name="Clum A."/>
            <person name="Ohm R."/>
            <person name="Martin F."/>
            <person name="Silar P."/>
            <person name="Natvig D."/>
            <person name="Lalanne C."/>
            <person name="Gautier V."/>
            <person name="Ament-Velasquez S.L."/>
            <person name="Kruys A."/>
            <person name="Hutchinson M.I."/>
            <person name="Powell A.J."/>
            <person name="Barry K."/>
            <person name="Miller A.N."/>
            <person name="Grigoriev I.V."/>
            <person name="Debuchy R."/>
            <person name="Gladieux P."/>
            <person name="Thoren M.H."/>
            <person name="Johannesson H."/>
        </authorList>
    </citation>
    <scope>NUCLEOTIDE SEQUENCE</scope>
    <source>
        <strain evidence="3">PSN293</strain>
    </source>
</reference>
<dbReference type="InterPro" id="IPR036188">
    <property type="entry name" value="FAD/NAD-bd_sf"/>
</dbReference>
<dbReference type="Gene3D" id="3.90.660.10">
    <property type="match status" value="1"/>
</dbReference>
<feature type="domain" description="Amine oxidase" evidence="2">
    <location>
        <begin position="185"/>
        <end position="666"/>
    </location>
</feature>
<dbReference type="Pfam" id="PF01593">
    <property type="entry name" value="Amino_oxidase"/>
    <property type="match status" value="1"/>
</dbReference>
<keyword evidence="4" id="KW-1185">Reference proteome</keyword>
<evidence type="ECO:0000259" key="2">
    <source>
        <dbReference type="Pfam" id="PF01593"/>
    </source>
</evidence>
<dbReference type="PANTHER" id="PTHR10742:SF382">
    <property type="entry name" value="AMINE OXIDASE DOMAIN-CONTAINING PROTEIN"/>
    <property type="match status" value="1"/>
</dbReference>
<evidence type="ECO:0000256" key="1">
    <source>
        <dbReference type="SAM" id="SignalP"/>
    </source>
</evidence>
<dbReference type="PANTHER" id="PTHR10742">
    <property type="entry name" value="FLAVIN MONOAMINE OXIDASE"/>
    <property type="match status" value="1"/>
</dbReference>
<evidence type="ECO:0000313" key="4">
    <source>
        <dbReference type="Proteomes" id="UP001301769"/>
    </source>
</evidence>
<protein>
    <submittedName>
        <fullName evidence="3">L-amino-acid oxidase</fullName>
    </submittedName>
</protein>
<keyword evidence="1" id="KW-0732">Signal</keyword>
<feature type="chain" id="PRO_5042895614" evidence="1">
    <location>
        <begin position="20"/>
        <end position="689"/>
    </location>
</feature>
<dbReference type="Gene3D" id="1.20.1440.240">
    <property type="match status" value="1"/>
</dbReference>
<gene>
    <name evidence="3" type="ORF">QBC37DRAFT_471123</name>
</gene>
<accession>A0AAN7BAK9</accession>
<dbReference type="AlphaFoldDB" id="A0AAN7BAK9"/>
<dbReference type="SUPFAM" id="SSF54373">
    <property type="entry name" value="FAD-linked reductases, C-terminal domain"/>
    <property type="match status" value="1"/>
</dbReference>
<organism evidence="3 4">
    <name type="scientific">Rhypophila decipiens</name>
    <dbReference type="NCBI Taxonomy" id="261697"/>
    <lineage>
        <taxon>Eukaryota</taxon>
        <taxon>Fungi</taxon>
        <taxon>Dikarya</taxon>
        <taxon>Ascomycota</taxon>
        <taxon>Pezizomycotina</taxon>
        <taxon>Sordariomycetes</taxon>
        <taxon>Sordariomycetidae</taxon>
        <taxon>Sordariales</taxon>
        <taxon>Naviculisporaceae</taxon>
        <taxon>Rhypophila</taxon>
    </lineage>
</organism>
<feature type="signal peptide" evidence="1">
    <location>
        <begin position="1"/>
        <end position="19"/>
    </location>
</feature>
<dbReference type="SUPFAM" id="SSF51905">
    <property type="entry name" value="FAD/NAD(P)-binding domain"/>
    <property type="match status" value="1"/>
</dbReference>
<dbReference type="Gene3D" id="3.50.50.60">
    <property type="entry name" value="FAD/NAD(P)-binding domain"/>
    <property type="match status" value="1"/>
</dbReference>
<evidence type="ECO:0000313" key="3">
    <source>
        <dbReference type="EMBL" id="KAK4216938.1"/>
    </source>
</evidence>
<proteinExistence type="predicted"/>
<dbReference type="InterPro" id="IPR002937">
    <property type="entry name" value="Amino_oxidase"/>
</dbReference>
<dbReference type="EMBL" id="MU858064">
    <property type="protein sequence ID" value="KAK4216938.1"/>
    <property type="molecule type" value="Genomic_DNA"/>
</dbReference>
<dbReference type="InterPro" id="IPR050281">
    <property type="entry name" value="Flavin_monoamine_oxidase"/>
</dbReference>
<name>A0AAN7BAK9_9PEZI</name>
<sequence length="689" mass="76718">MVCLTSYALLLSASAGLLATANNKPDLILKLEVKHQVASRLSNIHISNLDDKGQTEIRKLRITFGSCESRSVQDAHHVVADIDVLPLTRPSRLVWVLPPQLESDGCLSAWDASGVLRGQSERQKVAVSDLKRRARPSPITMDAGNGIDNLGPWFDGVALLENKQPDVVDVETAKSKSVAIVGAGMSGLMTYLVLSQAGLTNISIIESTNRLGGRVRTEYLSGGPFDYSYQEMGPMRFPATFTDWVSNQTVNISDHQLVFSLAAEMNRLNGGDKNLSVDFIPWIQWNSNGLVYKRGFKLNTGLPPTVADIAANSSLDPQLPPDQDLLDLQTNLAPFLTNFTMGLEMAQNMFQAHREWIDHGLGGLGGDVWSEFAFMYNYLNATLNSTYMLSPQVADSFWEQLTSRMYFAASSFRTIDGGLNRLPESFHPHVDNITTLNRKIERITLSENSTKINLHWRDNFTSSTWHSSAHDYAVISAPFTIVRKWRLPPLPATISNAINNLRYMSACKVALEFKTRFWEHYSEPILGGCSTTTDIAGIGEICYPSYNINGTGPATVLASYNAGAWGERWIGISEEEHVQYVLDTFAEIHGDELVREQYTGKYNRKCWLLDEAGGWAHPSVGQHQLYLPEFFKTYNGMIFVGEHTSFTHAWIASALESGIRGAVQLLLELGLVDEAKEAVQKWMARWIRI</sequence>
<reference evidence="3" key="1">
    <citation type="journal article" date="2023" name="Mol. Phylogenet. Evol.">
        <title>Genome-scale phylogeny and comparative genomics of the fungal order Sordariales.</title>
        <authorList>
            <person name="Hensen N."/>
            <person name="Bonometti L."/>
            <person name="Westerberg I."/>
            <person name="Brannstrom I.O."/>
            <person name="Guillou S."/>
            <person name="Cros-Aarteil S."/>
            <person name="Calhoun S."/>
            <person name="Haridas S."/>
            <person name="Kuo A."/>
            <person name="Mondo S."/>
            <person name="Pangilinan J."/>
            <person name="Riley R."/>
            <person name="LaButti K."/>
            <person name="Andreopoulos B."/>
            <person name="Lipzen A."/>
            <person name="Chen C."/>
            <person name="Yan M."/>
            <person name="Daum C."/>
            <person name="Ng V."/>
            <person name="Clum A."/>
            <person name="Steindorff A."/>
            <person name="Ohm R.A."/>
            <person name="Martin F."/>
            <person name="Silar P."/>
            <person name="Natvig D.O."/>
            <person name="Lalanne C."/>
            <person name="Gautier V."/>
            <person name="Ament-Velasquez S.L."/>
            <person name="Kruys A."/>
            <person name="Hutchinson M.I."/>
            <person name="Powell A.J."/>
            <person name="Barry K."/>
            <person name="Miller A.N."/>
            <person name="Grigoriev I.V."/>
            <person name="Debuchy R."/>
            <person name="Gladieux P."/>
            <person name="Hiltunen Thoren M."/>
            <person name="Johannesson H."/>
        </authorList>
    </citation>
    <scope>NUCLEOTIDE SEQUENCE</scope>
    <source>
        <strain evidence="3">PSN293</strain>
    </source>
</reference>
<comment type="caution">
    <text evidence="3">The sequence shown here is derived from an EMBL/GenBank/DDBJ whole genome shotgun (WGS) entry which is preliminary data.</text>
</comment>
<dbReference type="GO" id="GO:0009063">
    <property type="term" value="P:amino acid catabolic process"/>
    <property type="evidence" value="ECO:0007669"/>
    <property type="project" value="TreeGrafter"/>
</dbReference>
<dbReference type="Proteomes" id="UP001301769">
    <property type="component" value="Unassembled WGS sequence"/>
</dbReference>